<keyword evidence="2" id="KW-1185">Reference proteome</keyword>
<dbReference type="RefSeq" id="WP_006598771.1">
    <property type="nucleotide sequence ID" value="NZ_GL622359.1"/>
</dbReference>
<evidence type="ECO:0000313" key="2">
    <source>
        <dbReference type="Proteomes" id="UP000004754"/>
    </source>
</evidence>
<protein>
    <submittedName>
        <fullName evidence="1">Uncharacterized protein</fullName>
    </submittedName>
</protein>
<dbReference type="Proteomes" id="UP000004754">
    <property type="component" value="Unassembled WGS sequence"/>
</dbReference>
<dbReference type="EMBL" id="AEQN01000016">
    <property type="protein sequence ID" value="EFV01954.1"/>
    <property type="molecule type" value="Genomic_DNA"/>
</dbReference>
<dbReference type="HOGENOM" id="CLU_3121606_0_0_9"/>
<sequence>MKRKTTKEILAESIRELSAQKAMDKITIDEITDNGIHRRSFIAGLKVNAI</sequence>
<dbReference type="AlphaFoldDB" id="E6MH64"/>
<accession>E6MH64</accession>
<reference evidence="1 2" key="1">
    <citation type="submission" date="2010-12" db="EMBL/GenBank/DDBJ databases">
        <authorList>
            <person name="Muzny D."/>
            <person name="Qin X."/>
            <person name="Deng J."/>
            <person name="Jiang H."/>
            <person name="Liu Y."/>
            <person name="Qu J."/>
            <person name="Song X.-Z."/>
            <person name="Zhang L."/>
            <person name="Thornton R."/>
            <person name="Coyle M."/>
            <person name="Francisco L."/>
            <person name="Jackson L."/>
            <person name="Javaid M."/>
            <person name="Korchina V."/>
            <person name="Kovar C."/>
            <person name="Mata R."/>
            <person name="Mathew T."/>
            <person name="Ngo R."/>
            <person name="Nguyen L."/>
            <person name="Nguyen N."/>
            <person name="Okwuonu G."/>
            <person name="Ongeri F."/>
            <person name="Pham C."/>
            <person name="Simmons D."/>
            <person name="Wilczek-Boney K."/>
            <person name="Hale W."/>
            <person name="Jakkamsetti A."/>
            <person name="Pham P."/>
            <person name="Ruth R."/>
            <person name="San Lucas F."/>
            <person name="Warren J."/>
            <person name="Zhang J."/>
            <person name="Zhao Z."/>
            <person name="Zhou C."/>
            <person name="Zhu D."/>
            <person name="Lee S."/>
            <person name="Bess C."/>
            <person name="Blankenburg K."/>
            <person name="Forbes L."/>
            <person name="Fu Q."/>
            <person name="Gubbala S."/>
            <person name="Hirani K."/>
            <person name="Jayaseelan J.C."/>
            <person name="Lara F."/>
            <person name="Munidasa M."/>
            <person name="Palculict T."/>
            <person name="Patil S."/>
            <person name="Pu L.-L."/>
            <person name="Saada N."/>
            <person name="Tang L."/>
            <person name="Weissenberger G."/>
            <person name="Zhu Y."/>
            <person name="Hemphill L."/>
            <person name="Shang Y."/>
            <person name="Youmans B."/>
            <person name="Ayvaz T."/>
            <person name="Ross M."/>
            <person name="Santibanez J."/>
            <person name="Aqrawi P."/>
            <person name="Gross S."/>
            <person name="Joshi V."/>
            <person name="Fowler G."/>
            <person name="Nazareth L."/>
            <person name="Reid J."/>
            <person name="Worley K."/>
            <person name="Petrosino J."/>
            <person name="Highlander S."/>
            <person name="Gibbs R."/>
        </authorList>
    </citation>
    <scope>NUCLEOTIDE SEQUENCE [LARGE SCALE GENOMIC DNA]</scope>
    <source>
        <strain evidence="1 2">ATCC 23263</strain>
    </source>
</reference>
<dbReference type="STRING" id="887929.HMP0721_1349"/>
<gene>
    <name evidence="1" type="ORF">HMP0721_1349</name>
</gene>
<comment type="caution">
    <text evidence="1">The sequence shown here is derived from an EMBL/GenBank/DDBJ whole genome shotgun (WGS) entry which is preliminary data.</text>
</comment>
<organism evidence="1 2">
    <name type="scientific">Pseudoramibacter alactolyticus ATCC 23263</name>
    <dbReference type="NCBI Taxonomy" id="887929"/>
    <lineage>
        <taxon>Bacteria</taxon>
        <taxon>Bacillati</taxon>
        <taxon>Bacillota</taxon>
        <taxon>Clostridia</taxon>
        <taxon>Eubacteriales</taxon>
        <taxon>Eubacteriaceae</taxon>
        <taxon>Pseudoramibacter</taxon>
    </lineage>
</organism>
<proteinExistence type="predicted"/>
<evidence type="ECO:0000313" key="1">
    <source>
        <dbReference type="EMBL" id="EFV01954.1"/>
    </source>
</evidence>
<dbReference type="OrthoDB" id="9810250at2"/>
<name>E6MH64_9FIRM</name>
<dbReference type="Gene3D" id="1.10.357.10">
    <property type="entry name" value="Tetracycline Repressor, domain 2"/>
    <property type="match status" value="1"/>
</dbReference>